<dbReference type="InterPro" id="IPR036286">
    <property type="entry name" value="LexA/Signal_pep-like_sf"/>
</dbReference>
<dbReference type="InterPro" id="IPR001733">
    <property type="entry name" value="Peptidase_S26B"/>
</dbReference>
<evidence type="ECO:0000313" key="9">
    <source>
        <dbReference type="Proteomes" id="UP000176253"/>
    </source>
</evidence>
<dbReference type="STRING" id="1798383.A3D78_02500"/>
<dbReference type="GO" id="GO:0006465">
    <property type="term" value="P:signal peptide processing"/>
    <property type="evidence" value="ECO:0007669"/>
    <property type="project" value="UniProtKB-UniRule"/>
</dbReference>
<evidence type="ECO:0000256" key="5">
    <source>
        <dbReference type="NCBIfam" id="TIGR02228"/>
    </source>
</evidence>
<evidence type="ECO:0000256" key="2">
    <source>
        <dbReference type="ARBA" id="ARBA00022692"/>
    </source>
</evidence>
<dbReference type="EMBL" id="MFJM01000067">
    <property type="protein sequence ID" value="OGG15882.1"/>
    <property type="molecule type" value="Genomic_DNA"/>
</dbReference>
<feature type="domain" description="Peptidase S26" evidence="7">
    <location>
        <begin position="25"/>
        <end position="104"/>
    </location>
</feature>
<name>A0A1F5ZUS1_9BACT</name>
<dbReference type="SUPFAM" id="SSF51306">
    <property type="entry name" value="LexA/Signal peptidase"/>
    <property type="match status" value="1"/>
</dbReference>
<keyword evidence="2 6" id="KW-0812">Transmembrane</keyword>
<sequence length="661" mass="72078">MYKRLNLRDNNSFRKKLARLWRVLEWIIAIILLAGIFGGFAAYLPTKKYFSLYIVSSGSMKQSIPAGSVAVSVAYRADKVKPGSIIAFRSPVDATKTIIHRISGEKKSSNRIFYTKGDNNSAEDLWEVNESQVLGRVILAIPLLGQVSVFMRTTFGFSILVVFPALILLLSNIRLVRRGIKEEIERRARNLVTRKSPGILLIFIFSAFSGGLLAISGYKLAKAIFSSFTSFAGISFATKDYAPPPSPVLLAPANNSYRNTSGMVMDWTDVSDFENMSPPVYYIYQSARNSGFSPLAYSSGNLSVSQIPAPGTPDGIYWWRVKACDSLENCSDWSSVFKITVDSTPPTVPSWLTPADNSYTNQSQNILLDWSDATDTNLAGYEYENTGPGGTWKSIDYCGLLTTSQIPNSQIGPGGSCINAPAATLSVDGEYFRKVRSTDLAGNKSAWSATYKLTRDTLVPSSTLSSPEGGVEYIGVPLAVNGTSTDNYSIDSVSLYYSAYTTSCSSAYSFITTVDNPLNDTPYNFNYSWTPAESGSYCLKARATDLAGNTEASPVIENLKFYQIPTLLAGRSGDNHQLDINITGISGYQSYTYRVTYRHGGIEEGYSGSVSLNGEDASSRSFVLGSCSANDCTYYEDVSFLSVNIDVYTSGGSVYHLGKSL</sequence>
<dbReference type="GO" id="GO:0016020">
    <property type="term" value="C:membrane"/>
    <property type="evidence" value="ECO:0007669"/>
    <property type="project" value="UniProtKB-SubCell"/>
</dbReference>
<gene>
    <name evidence="8" type="ORF">A3D78_02500</name>
</gene>
<comment type="caution">
    <text evidence="8">The sequence shown here is derived from an EMBL/GenBank/DDBJ whole genome shotgun (WGS) entry which is preliminary data.</text>
</comment>
<dbReference type="NCBIfam" id="TIGR02228">
    <property type="entry name" value="sigpep_I_arch"/>
    <property type="match status" value="1"/>
</dbReference>
<comment type="subcellular location">
    <subcellularLocation>
        <location evidence="1">Membrane</location>
    </subcellularLocation>
</comment>
<dbReference type="CDD" id="cd06530">
    <property type="entry name" value="S26_SPase_I"/>
    <property type="match status" value="1"/>
</dbReference>
<dbReference type="Gene3D" id="2.10.109.10">
    <property type="entry name" value="Umud Fragment, subunit A"/>
    <property type="match status" value="1"/>
</dbReference>
<dbReference type="InterPro" id="IPR019533">
    <property type="entry name" value="Peptidase_S26"/>
</dbReference>
<dbReference type="GO" id="GO:0004252">
    <property type="term" value="F:serine-type endopeptidase activity"/>
    <property type="evidence" value="ECO:0007669"/>
    <property type="project" value="UniProtKB-UniRule"/>
</dbReference>
<dbReference type="Proteomes" id="UP000176253">
    <property type="component" value="Unassembled WGS sequence"/>
</dbReference>
<protein>
    <recommendedName>
        <fullName evidence="5">Signal peptidase I</fullName>
        <ecNumber evidence="5">3.4.21.89</ecNumber>
    </recommendedName>
</protein>
<dbReference type="AlphaFoldDB" id="A0A1F5ZUS1"/>
<dbReference type="InterPro" id="IPR013783">
    <property type="entry name" value="Ig-like_fold"/>
</dbReference>
<keyword evidence="3 6" id="KW-1133">Transmembrane helix</keyword>
<evidence type="ECO:0000313" key="8">
    <source>
        <dbReference type="EMBL" id="OGG15882.1"/>
    </source>
</evidence>
<organism evidence="8 9">
    <name type="scientific">Candidatus Gottesmanbacteria bacterium RIFCSPHIGHO2_02_FULL_39_14</name>
    <dbReference type="NCBI Taxonomy" id="1798383"/>
    <lineage>
        <taxon>Bacteria</taxon>
        <taxon>Candidatus Gottesmaniibacteriota</taxon>
    </lineage>
</organism>
<accession>A0A1F5ZUS1</accession>
<evidence type="ECO:0000256" key="6">
    <source>
        <dbReference type="SAM" id="Phobius"/>
    </source>
</evidence>
<proteinExistence type="predicted"/>
<dbReference type="Pfam" id="PF10502">
    <property type="entry name" value="Peptidase_S26"/>
    <property type="match status" value="1"/>
</dbReference>
<dbReference type="GO" id="GO:0009003">
    <property type="term" value="F:signal peptidase activity"/>
    <property type="evidence" value="ECO:0007669"/>
    <property type="project" value="UniProtKB-EC"/>
</dbReference>
<evidence type="ECO:0000259" key="7">
    <source>
        <dbReference type="Pfam" id="PF10502"/>
    </source>
</evidence>
<reference evidence="8 9" key="1">
    <citation type="journal article" date="2016" name="Nat. Commun.">
        <title>Thousands of microbial genomes shed light on interconnected biogeochemical processes in an aquifer system.</title>
        <authorList>
            <person name="Anantharaman K."/>
            <person name="Brown C.T."/>
            <person name="Hug L.A."/>
            <person name="Sharon I."/>
            <person name="Castelle C.J."/>
            <person name="Probst A.J."/>
            <person name="Thomas B.C."/>
            <person name="Singh A."/>
            <person name="Wilkins M.J."/>
            <person name="Karaoz U."/>
            <person name="Brodie E.L."/>
            <person name="Williams K.H."/>
            <person name="Hubbard S.S."/>
            <person name="Banfield J.F."/>
        </authorList>
    </citation>
    <scope>NUCLEOTIDE SEQUENCE [LARGE SCALE GENOMIC DNA]</scope>
</reference>
<feature type="transmembrane region" description="Helical" evidence="6">
    <location>
        <begin position="155"/>
        <end position="176"/>
    </location>
</feature>
<evidence type="ECO:0000256" key="4">
    <source>
        <dbReference type="ARBA" id="ARBA00023136"/>
    </source>
</evidence>
<feature type="transmembrane region" description="Helical" evidence="6">
    <location>
        <begin position="197"/>
        <end position="218"/>
    </location>
</feature>
<dbReference type="Gene3D" id="2.60.40.10">
    <property type="entry name" value="Immunoglobulins"/>
    <property type="match status" value="3"/>
</dbReference>
<evidence type="ECO:0000256" key="1">
    <source>
        <dbReference type="ARBA" id="ARBA00004370"/>
    </source>
</evidence>
<keyword evidence="4 6" id="KW-0472">Membrane</keyword>
<evidence type="ECO:0000256" key="3">
    <source>
        <dbReference type="ARBA" id="ARBA00022989"/>
    </source>
</evidence>
<feature type="transmembrane region" description="Helical" evidence="6">
    <location>
        <begin position="20"/>
        <end position="44"/>
    </location>
</feature>
<dbReference type="EC" id="3.4.21.89" evidence="5"/>